<organism evidence="6 7">
    <name type="scientific">Phanerochaete carnosa (strain HHB-10118-sp)</name>
    <name type="common">White-rot fungus</name>
    <name type="synonym">Peniophora carnosa</name>
    <dbReference type="NCBI Taxonomy" id="650164"/>
    <lineage>
        <taxon>Eukaryota</taxon>
        <taxon>Fungi</taxon>
        <taxon>Dikarya</taxon>
        <taxon>Basidiomycota</taxon>
        <taxon>Agaricomycotina</taxon>
        <taxon>Agaricomycetes</taxon>
        <taxon>Polyporales</taxon>
        <taxon>Phanerochaetaceae</taxon>
        <taxon>Phanerochaete</taxon>
    </lineage>
</organism>
<dbReference type="InterPro" id="IPR000403">
    <property type="entry name" value="PI3/4_kinase_cat_dom"/>
</dbReference>
<evidence type="ECO:0000313" key="6">
    <source>
        <dbReference type="EMBL" id="EKM51841.1"/>
    </source>
</evidence>
<dbReference type="SUPFAM" id="SSF56112">
    <property type="entry name" value="Protein kinase-like (PK-like)"/>
    <property type="match status" value="1"/>
</dbReference>
<evidence type="ECO:0000313" key="7">
    <source>
        <dbReference type="Proteomes" id="UP000008370"/>
    </source>
</evidence>
<dbReference type="Proteomes" id="UP000008370">
    <property type="component" value="Unassembled WGS sequence"/>
</dbReference>
<keyword evidence="4" id="KW-0539">Nucleus</keyword>
<sequence length="118" mass="12679">LTEHHKVPVAWLRIRLCYAHSIAATSVVRHVLNLGNRHISGVSQAMTNGKVVELGIEFDQGKLFPGPEYAPFRPTAGMMVGLGTSGADGVAEKALCVLREGQGIALTVLEAFKYDPSH</sequence>
<feature type="non-terminal residue" evidence="6">
    <location>
        <position position="118"/>
    </location>
</feature>
<dbReference type="GO" id="GO:0005634">
    <property type="term" value="C:nucleus"/>
    <property type="evidence" value="ECO:0007669"/>
    <property type="project" value="UniProtKB-SubCell"/>
</dbReference>
<accession>K5UPW8</accession>
<dbReference type="EMBL" id="JH930476">
    <property type="protein sequence ID" value="EKM51841.1"/>
    <property type="molecule type" value="Genomic_DNA"/>
</dbReference>
<dbReference type="GeneID" id="18920089"/>
<dbReference type="InterPro" id="IPR011009">
    <property type="entry name" value="Kinase-like_dom_sf"/>
</dbReference>
<dbReference type="Gene3D" id="1.10.1070.11">
    <property type="entry name" value="Phosphatidylinositol 3-/4-kinase, catalytic domain"/>
    <property type="match status" value="1"/>
</dbReference>
<dbReference type="OrthoDB" id="381190at2759"/>
<dbReference type="GO" id="GO:0005694">
    <property type="term" value="C:chromosome"/>
    <property type="evidence" value="ECO:0007669"/>
    <property type="project" value="TreeGrafter"/>
</dbReference>
<dbReference type="InterPro" id="IPR050517">
    <property type="entry name" value="DDR_Repair_Kinase"/>
</dbReference>
<feature type="domain" description="PI3K/PI4K catalytic" evidence="5">
    <location>
        <begin position="1"/>
        <end position="118"/>
    </location>
</feature>
<keyword evidence="2" id="KW-0808">Transferase</keyword>
<dbReference type="PANTHER" id="PTHR11139">
    <property type="entry name" value="ATAXIA TELANGIECTASIA MUTATED ATM -RELATED"/>
    <property type="match status" value="1"/>
</dbReference>
<keyword evidence="3" id="KW-0227">DNA damage</keyword>
<evidence type="ECO:0000256" key="3">
    <source>
        <dbReference type="ARBA" id="ARBA00022763"/>
    </source>
</evidence>
<keyword evidence="2" id="KW-0723">Serine/threonine-protein kinase</keyword>
<keyword evidence="7" id="KW-1185">Reference proteome</keyword>
<dbReference type="GO" id="GO:0006281">
    <property type="term" value="P:DNA repair"/>
    <property type="evidence" value="ECO:0007669"/>
    <property type="project" value="TreeGrafter"/>
</dbReference>
<name>K5UPW8_PHACS</name>
<dbReference type="HOGENOM" id="CLU_2078658_0_0_1"/>
<comment type="subcellular location">
    <subcellularLocation>
        <location evidence="1">Nucleus</location>
    </subcellularLocation>
</comment>
<dbReference type="InParanoid" id="K5UPW8"/>
<dbReference type="GO" id="GO:0004674">
    <property type="term" value="F:protein serine/threonine kinase activity"/>
    <property type="evidence" value="ECO:0007669"/>
    <property type="project" value="UniProtKB-KW"/>
</dbReference>
<evidence type="ECO:0000256" key="1">
    <source>
        <dbReference type="ARBA" id="ARBA00004123"/>
    </source>
</evidence>
<gene>
    <name evidence="6" type="ORF">PHACADRAFT_57869</name>
</gene>
<protein>
    <recommendedName>
        <fullName evidence="5">PI3K/PI4K catalytic domain-containing protein</fullName>
    </recommendedName>
</protein>
<reference evidence="6 7" key="1">
    <citation type="journal article" date="2012" name="BMC Genomics">
        <title>Comparative genomics of the white-rot fungi, Phanerochaete carnosa and P. chrysosporium, to elucidate the genetic basis of the distinct wood types they colonize.</title>
        <authorList>
            <person name="Suzuki H."/>
            <person name="MacDonald J."/>
            <person name="Syed K."/>
            <person name="Salamov A."/>
            <person name="Hori C."/>
            <person name="Aerts A."/>
            <person name="Henrissat B."/>
            <person name="Wiebenga A."/>
            <person name="vanKuyk P.A."/>
            <person name="Barry K."/>
            <person name="Lindquist E."/>
            <person name="LaButti K."/>
            <person name="Lapidus A."/>
            <person name="Lucas S."/>
            <person name="Coutinho P."/>
            <person name="Gong Y."/>
            <person name="Samejima M."/>
            <person name="Mahadevan R."/>
            <person name="Abou-Zaid M."/>
            <person name="de Vries R.P."/>
            <person name="Igarashi K."/>
            <person name="Yadav J.S."/>
            <person name="Grigoriev I.V."/>
            <person name="Master E.R."/>
        </authorList>
    </citation>
    <scope>NUCLEOTIDE SEQUENCE [LARGE SCALE GENOMIC DNA]</scope>
    <source>
        <strain evidence="6 7">HHB-10118-sp</strain>
    </source>
</reference>
<dbReference type="RefSeq" id="XP_007399636.1">
    <property type="nucleotide sequence ID" value="XM_007399574.1"/>
</dbReference>
<evidence type="ECO:0000259" key="5">
    <source>
        <dbReference type="PROSITE" id="PS50290"/>
    </source>
</evidence>
<dbReference type="PANTHER" id="PTHR11139:SF69">
    <property type="entry name" value="SERINE_THREONINE-PROTEIN KINASE ATR"/>
    <property type="match status" value="1"/>
</dbReference>
<feature type="non-terminal residue" evidence="6">
    <location>
        <position position="1"/>
    </location>
</feature>
<proteinExistence type="predicted"/>
<dbReference type="STRING" id="650164.K5UPW8"/>
<dbReference type="GO" id="GO:0000723">
    <property type="term" value="P:telomere maintenance"/>
    <property type="evidence" value="ECO:0007669"/>
    <property type="project" value="TreeGrafter"/>
</dbReference>
<evidence type="ECO:0000256" key="4">
    <source>
        <dbReference type="ARBA" id="ARBA00023242"/>
    </source>
</evidence>
<keyword evidence="2" id="KW-0418">Kinase</keyword>
<dbReference type="InterPro" id="IPR036940">
    <property type="entry name" value="PI3/4_kinase_cat_sf"/>
</dbReference>
<evidence type="ECO:0000256" key="2">
    <source>
        <dbReference type="ARBA" id="ARBA00022527"/>
    </source>
</evidence>
<dbReference type="KEGG" id="pco:PHACADRAFT_57869"/>
<dbReference type="AlphaFoldDB" id="K5UPW8"/>
<dbReference type="PROSITE" id="PS50290">
    <property type="entry name" value="PI3_4_KINASE_3"/>
    <property type="match status" value="1"/>
</dbReference>
<dbReference type="GO" id="GO:0000077">
    <property type="term" value="P:DNA damage checkpoint signaling"/>
    <property type="evidence" value="ECO:0007669"/>
    <property type="project" value="TreeGrafter"/>
</dbReference>
<dbReference type="Pfam" id="PF00454">
    <property type="entry name" value="PI3_PI4_kinase"/>
    <property type="match status" value="1"/>
</dbReference>